<dbReference type="SUPFAM" id="SSF48264">
    <property type="entry name" value="Cytochrome P450"/>
    <property type="match status" value="1"/>
</dbReference>
<dbReference type="GO" id="GO:0005506">
    <property type="term" value="F:iron ion binding"/>
    <property type="evidence" value="ECO:0007669"/>
    <property type="project" value="InterPro"/>
</dbReference>
<keyword evidence="3" id="KW-1185">Reference proteome</keyword>
<feature type="transmembrane region" description="Helical" evidence="1">
    <location>
        <begin position="6"/>
        <end position="26"/>
    </location>
</feature>
<dbReference type="GO" id="GO:0016705">
    <property type="term" value="F:oxidoreductase activity, acting on paired donors, with incorporation or reduction of molecular oxygen"/>
    <property type="evidence" value="ECO:0007669"/>
    <property type="project" value="InterPro"/>
</dbReference>
<proteinExistence type="predicted"/>
<dbReference type="GO" id="GO:0004497">
    <property type="term" value="F:monooxygenase activity"/>
    <property type="evidence" value="ECO:0007669"/>
    <property type="project" value="InterPro"/>
</dbReference>
<keyword evidence="1" id="KW-0812">Transmembrane</keyword>
<gene>
    <name evidence="2" type="ORF">K458DRAFT_427838</name>
</gene>
<keyword evidence="1" id="KW-0472">Membrane</keyword>
<dbReference type="EMBL" id="MU005572">
    <property type="protein sequence ID" value="KAF2689727.1"/>
    <property type="molecule type" value="Genomic_DNA"/>
</dbReference>
<dbReference type="AlphaFoldDB" id="A0A6G1JGN2"/>
<name>A0A6G1JGN2_9PLEO</name>
<keyword evidence="1" id="KW-1133">Transmembrane helix</keyword>
<evidence type="ECO:0000313" key="3">
    <source>
        <dbReference type="Proteomes" id="UP000799291"/>
    </source>
</evidence>
<reference evidence="2" key="1">
    <citation type="journal article" date="2020" name="Stud. Mycol.">
        <title>101 Dothideomycetes genomes: a test case for predicting lifestyles and emergence of pathogens.</title>
        <authorList>
            <person name="Haridas S."/>
            <person name="Albert R."/>
            <person name="Binder M."/>
            <person name="Bloem J."/>
            <person name="Labutti K."/>
            <person name="Salamov A."/>
            <person name="Andreopoulos B."/>
            <person name="Baker S."/>
            <person name="Barry K."/>
            <person name="Bills G."/>
            <person name="Bluhm B."/>
            <person name="Cannon C."/>
            <person name="Castanera R."/>
            <person name="Culley D."/>
            <person name="Daum C."/>
            <person name="Ezra D."/>
            <person name="Gonzalez J."/>
            <person name="Henrissat B."/>
            <person name="Kuo A."/>
            <person name="Liang C."/>
            <person name="Lipzen A."/>
            <person name="Lutzoni F."/>
            <person name="Magnuson J."/>
            <person name="Mondo S."/>
            <person name="Nolan M."/>
            <person name="Ohm R."/>
            <person name="Pangilinan J."/>
            <person name="Park H.-J."/>
            <person name="Ramirez L."/>
            <person name="Alfaro M."/>
            <person name="Sun H."/>
            <person name="Tritt A."/>
            <person name="Yoshinaga Y."/>
            <person name="Zwiers L.-H."/>
            <person name="Turgeon B."/>
            <person name="Goodwin S."/>
            <person name="Spatafora J."/>
            <person name="Crous P."/>
            <person name="Grigoriev I."/>
        </authorList>
    </citation>
    <scope>NUCLEOTIDE SEQUENCE</scope>
    <source>
        <strain evidence="2">CBS 122367</strain>
    </source>
</reference>
<evidence type="ECO:0000256" key="1">
    <source>
        <dbReference type="SAM" id="Phobius"/>
    </source>
</evidence>
<dbReference type="OrthoDB" id="10538862at2759"/>
<dbReference type="Proteomes" id="UP000799291">
    <property type="component" value="Unassembled WGS sequence"/>
</dbReference>
<evidence type="ECO:0008006" key="4">
    <source>
        <dbReference type="Google" id="ProtNLM"/>
    </source>
</evidence>
<dbReference type="Gene3D" id="1.10.630.10">
    <property type="entry name" value="Cytochrome P450"/>
    <property type="match status" value="1"/>
</dbReference>
<organism evidence="2 3">
    <name type="scientific">Lentithecium fluviatile CBS 122367</name>
    <dbReference type="NCBI Taxonomy" id="1168545"/>
    <lineage>
        <taxon>Eukaryota</taxon>
        <taxon>Fungi</taxon>
        <taxon>Dikarya</taxon>
        <taxon>Ascomycota</taxon>
        <taxon>Pezizomycotina</taxon>
        <taxon>Dothideomycetes</taxon>
        <taxon>Pleosporomycetidae</taxon>
        <taxon>Pleosporales</taxon>
        <taxon>Massarineae</taxon>
        <taxon>Lentitheciaceae</taxon>
        <taxon>Lentithecium</taxon>
    </lineage>
</organism>
<accession>A0A6G1JGN2</accession>
<protein>
    <recommendedName>
        <fullName evidence="4">Cytochrome P450</fullName>
    </recommendedName>
</protein>
<sequence length="151" mass="16436">MDILRFPLEIAASVVGGAFSSLFLVLSVGAKMTSLMPLLIRWNFPLSEVPGPKYASWPLFLQRMMRNGDEQEHLDDMAWVSAEYGPVARIGPHTVVISAPELVQDLSDMASAKNAVDREHQEGALVLDSDVMARGYRLPAGTVVELVGNVA</sequence>
<dbReference type="GO" id="GO:0020037">
    <property type="term" value="F:heme binding"/>
    <property type="evidence" value="ECO:0007669"/>
    <property type="project" value="InterPro"/>
</dbReference>
<evidence type="ECO:0000313" key="2">
    <source>
        <dbReference type="EMBL" id="KAF2689727.1"/>
    </source>
</evidence>
<dbReference type="InterPro" id="IPR036396">
    <property type="entry name" value="Cyt_P450_sf"/>
</dbReference>